<dbReference type="SMART" id="SM00448">
    <property type="entry name" value="REC"/>
    <property type="match status" value="1"/>
</dbReference>
<gene>
    <name evidence="4" type="ORF">QJT80_12510</name>
</gene>
<dbReference type="Pfam" id="PF00072">
    <property type="entry name" value="Response_reg"/>
    <property type="match status" value="1"/>
</dbReference>
<dbReference type="PANTHER" id="PTHR44591:SF20">
    <property type="entry name" value="PROTEIN PILH"/>
    <property type="match status" value="1"/>
</dbReference>
<dbReference type="PROSITE" id="PS50110">
    <property type="entry name" value="RESPONSE_REGULATORY"/>
    <property type="match status" value="1"/>
</dbReference>
<dbReference type="EMBL" id="CP124755">
    <property type="protein sequence ID" value="WGZ90303.1"/>
    <property type="molecule type" value="Genomic_DNA"/>
</dbReference>
<protein>
    <submittedName>
        <fullName evidence="4">Response regulator</fullName>
    </submittedName>
</protein>
<feature type="domain" description="Response regulatory" evidence="3">
    <location>
        <begin position="12"/>
        <end position="128"/>
    </location>
</feature>
<dbReference type="InterPro" id="IPR011006">
    <property type="entry name" value="CheY-like_superfamily"/>
</dbReference>
<dbReference type="InterPro" id="IPR050595">
    <property type="entry name" value="Bact_response_regulator"/>
</dbReference>
<evidence type="ECO:0000259" key="3">
    <source>
        <dbReference type="PROSITE" id="PS50110"/>
    </source>
</evidence>
<sequence>MPTTDSNHKFHKILIADDSSTERLNLTRVLETAGYQVIQVHSGNEAKQSVEQYNPDLIMLDIIMDDGDGYQACRALKRNPVTQNIPILMVSSKSNPVDRQWAEKLGANGYITKPYSDHEVLSAIANLEQRA</sequence>
<dbReference type="PANTHER" id="PTHR44591">
    <property type="entry name" value="STRESS RESPONSE REGULATOR PROTEIN 1"/>
    <property type="match status" value="1"/>
</dbReference>
<dbReference type="Proteomes" id="UP001300672">
    <property type="component" value="Chromosome"/>
</dbReference>
<evidence type="ECO:0000313" key="4">
    <source>
        <dbReference type="EMBL" id="WGZ90303.1"/>
    </source>
</evidence>
<dbReference type="GO" id="GO:0000160">
    <property type="term" value="P:phosphorelay signal transduction system"/>
    <property type="evidence" value="ECO:0007669"/>
    <property type="project" value="InterPro"/>
</dbReference>
<dbReference type="AlphaFoldDB" id="A0AA95KJT6"/>
<feature type="modified residue" description="4-aspartylphosphate" evidence="2">
    <location>
        <position position="61"/>
    </location>
</feature>
<accession>A0AA95KJT6</accession>
<evidence type="ECO:0000256" key="1">
    <source>
        <dbReference type="ARBA" id="ARBA00022553"/>
    </source>
</evidence>
<reference evidence="4" key="1">
    <citation type="journal article" date="2023" name="Int. J. Mol. Sci.">
        <title>Metagenomics Revealed a New Genus 'Candidatus Thiocaldithrix dubininis' gen. nov., sp. nov. and a New Species 'Candidatus Thiothrix putei' sp. nov. in the Family Thiotrichaceae, Some Members of Which Have Traits of Both Na+- and H+-Motive Energetics.</title>
        <authorList>
            <person name="Ravin N.V."/>
            <person name="Muntyan M.S."/>
            <person name="Smolyakov D.D."/>
            <person name="Rudenko T.S."/>
            <person name="Beletsky A.V."/>
            <person name="Mardanov A.V."/>
            <person name="Grabovich M.Y."/>
        </authorList>
    </citation>
    <scope>NUCLEOTIDE SEQUENCE</scope>
    <source>
        <strain evidence="4">GKL-01</strain>
    </source>
</reference>
<dbReference type="KEGG" id="tdu:QJT80_12510"/>
<keyword evidence="1 2" id="KW-0597">Phosphoprotein</keyword>
<evidence type="ECO:0000256" key="2">
    <source>
        <dbReference type="PROSITE-ProRule" id="PRU00169"/>
    </source>
</evidence>
<proteinExistence type="predicted"/>
<dbReference type="Gene3D" id="3.40.50.2300">
    <property type="match status" value="1"/>
</dbReference>
<reference evidence="4" key="2">
    <citation type="submission" date="2023-04" db="EMBL/GenBank/DDBJ databases">
        <authorList>
            <person name="Beletskiy A.V."/>
            <person name="Mardanov A.V."/>
            <person name="Ravin N.V."/>
        </authorList>
    </citation>
    <scope>NUCLEOTIDE SEQUENCE</scope>
    <source>
        <strain evidence="4">GKL-01</strain>
    </source>
</reference>
<name>A0AA95KJT6_9GAMM</name>
<organism evidence="4">
    <name type="scientific">Candidatus Thiocaldithrix dubininis</name>
    <dbReference type="NCBI Taxonomy" id="3080823"/>
    <lineage>
        <taxon>Bacteria</taxon>
        <taxon>Pseudomonadati</taxon>
        <taxon>Pseudomonadota</taxon>
        <taxon>Gammaproteobacteria</taxon>
        <taxon>Thiotrichales</taxon>
        <taxon>Thiotrichaceae</taxon>
        <taxon>Candidatus Thiocaldithrix</taxon>
    </lineage>
</organism>
<dbReference type="InterPro" id="IPR001789">
    <property type="entry name" value="Sig_transdc_resp-reg_receiver"/>
</dbReference>
<dbReference type="SUPFAM" id="SSF52172">
    <property type="entry name" value="CheY-like"/>
    <property type="match status" value="1"/>
</dbReference>